<feature type="domain" description="GST C-terminal" evidence="2">
    <location>
        <begin position="91"/>
        <end position="212"/>
    </location>
</feature>
<dbReference type="Gene3D" id="1.20.1050.10">
    <property type="match status" value="1"/>
</dbReference>
<dbReference type="InterPro" id="IPR036249">
    <property type="entry name" value="Thioredoxin-like_sf"/>
</dbReference>
<feature type="domain" description="GST N-terminal" evidence="1">
    <location>
        <begin position="8"/>
        <end position="86"/>
    </location>
</feature>
<dbReference type="CDD" id="cd03059">
    <property type="entry name" value="GST_N_SspA"/>
    <property type="match status" value="1"/>
</dbReference>
<proteinExistence type="predicted"/>
<evidence type="ECO:0000259" key="2">
    <source>
        <dbReference type="PROSITE" id="PS50405"/>
    </source>
</evidence>
<dbReference type="InterPro" id="IPR036282">
    <property type="entry name" value="Glutathione-S-Trfase_C_sf"/>
</dbReference>
<evidence type="ECO:0000313" key="3">
    <source>
        <dbReference type="EMBL" id="MCK0537935.1"/>
    </source>
</evidence>
<dbReference type="PROSITE" id="PS50405">
    <property type="entry name" value="GST_CTER"/>
    <property type="match status" value="1"/>
</dbReference>
<name>A0ABT0E7X0_9GAMM</name>
<reference evidence="3" key="1">
    <citation type="submission" date="2022-04" db="EMBL/GenBank/DDBJ databases">
        <title>Alcanivorax sp. CY1518 draft genome sequence.</title>
        <authorList>
            <person name="Zhao G."/>
            <person name="An M."/>
        </authorList>
    </citation>
    <scope>NUCLEOTIDE SEQUENCE</scope>
    <source>
        <strain evidence="3">CY1518</strain>
    </source>
</reference>
<dbReference type="Proteomes" id="UP001165524">
    <property type="component" value="Unassembled WGS sequence"/>
</dbReference>
<dbReference type="InterPro" id="IPR034342">
    <property type="entry name" value="SspA_C"/>
</dbReference>
<dbReference type="InterPro" id="IPR050983">
    <property type="entry name" value="GST_Omega/HSP26"/>
</dbReference>
<dbReference type="RefSeq" id="WP_246952031.1">
    <property type="nucleotide sequence ID" value="NZ_JALKII010000005.1"/>
</dbReference>
<dbReference type="PANTHER" id="PTHR43968">
    <property type="match status" value="1"/>
</dbReference>
<dbReference type="InterPro" id="IPR040079">
    <property type="entry name" value="Glutathione_S-Trfase"/>
</dbReference>
<dbReference type="SFLD" id="SFLDG00358">
    <property type="entry name" value="Main_(cytGST)"/>
    <property type="match status" value="1"/>
</dbReference>
<keyword evidence="4" id="KW-1185">Reference proteome</keyword>
<organism evidence="3 4">
    <name type="scientific">Alcanivorax quisquiliarum</name>
    <dbReference type="NCBI Taxonomy" id="2933565"/>
    <lineage>
        <taxon>Bacteria</taxon>
        <taxon>Pseudomonadati</taxon>
        <taxon>Pseudomonadota</taxon>
        <taxon>Gammaproteobacteria</taxon>
        <taxon>Oceanospirillales</taxon>
        <taxon>Alcanivoracaceae</taxon>
        <taxon>Alcanivorax</taxon>
    </lineage>
</organism>
<protein>
    <submittedName>
        <fullName evidence="3">Glutathione S-transferase N-terminal domain-containing protein</fullName>
    </submittedName>
</protein>
<dbReference type="SFLD" id="SFLDS00019">
    <property type="entry name" value="Glutathione_Transferase_(cytos"/>
    <property type="match status" value="1"/>
</dbReference>
<sequence length="212" mass="24390">MAVVTKRSSMTFFSNPRDHYCHRVRIVLAEKGVTVDIVDVDENSKPEDLAQLNPYNEVPTLVDRELTLFQSNVIMEYLDERFPHPPLLPVYPVARAQSRLLMHRIERDWSVHVDALAAGVEKEAELNKRRKALRDGLTTIAPVFVEKPFFMNDEFTLVDCTIAPILWRLASLGVELPTKQCKPLLDYAARVFNRDSFQASLSEQEREIRNPL</sequence>
<comment type="caution">
    <text evidence="3">The sequence shown here is derived from an EMBL/GenBank/DDBJ whole genome shotgun (WGS) entry which is preliminary data.</text>
</comment>
<dbReference type="EMBL" id="JALKII010000005">
    <property type="protein sequence ID" value="MCK0537935.1"/>
    <property type="molecule type" value="Genomic_DNA"/>
</dbReference>
<dbReference type="InterPro" id="IPR004045">
    <property type="entry name" value="Glutathione_S-Trfase_N"/>
</dbReference>
<dbReference type="PANTHER" id="PTHR43968:SF6">
    <property type="entry name" value="GLUTATHIONE S-TRANSFERASE OMEGA"/>
    <property type="match status" value="1"/>
</dbReference>
<dbReference type="SUPFAM" id="SSF47616">
    <property type="entry name" value="GST C-terminal domain-like"/>
    <property type="match status" value="1"/>
</dbReference>
<gene>
    <name evidence="3" type="ORF">MU846_09445</name>
</gene>
<dbReference type="Pfam" id="PF02798">
    <property type="entry name" value="GST_N"/>
    <property type="match status" value="1"/>
</dbReference>
<evidence type="ECO:0000259" key="1">
    <source>
        <dbReference type="PROSITE" id="PS50404"/>
    </source>
</evidence>
<dbReference type="SUPFAM" id="SSF52833">
    <property type="entry name" value="Thioredoxin-like"/>
    <property type="match status" value="1"/>
</dbReference>
<dbReference type="CDD" id="cd03186">
    <property type="entry name" value="GST_C_SspA"/>
    <property type="match status" value="1"/>
</dbReference>
<dbReference type="Gene3D" id="3.40.30.10">
    <property type="entry name" value="Glutaredoxin"/>
    <property type="match status" value="1"/>
</dbReference>
<dbReference type="Pfam" id="PF13410">
    <property type="entry name" value="GST_C_2"/>
    <property type="match status" value="1"/>
</dbReference>
<dbReference type="InterPro" id="IPR034341">
    <property type="entry name" value="SspA_N"/>
</dbReference>
<accession>A0ABT0E7X0</accession>
<evidence type="ECO:0000313" key="4">
    <source>
        <dbReference type="Proteomes" id="UP001165524"/>
    </source>
</evidence>
<dbReference type="InterPro" id="IPR010987">
    <property type="entry name" value="Glutathione-S-Trfase_C-like"/>
</dbReference>
<dbReference type="PROSITE" id="PS50404">
    <property type="entry name" value="GST_NTER"/>
    <property type="match status" value="1"/>
</dbReference>
<dbReference type="PROSITE" id="PS51354">
    <property type="entry name" value="GLUTAREDOXIN_2"/>
    <property type="match status" value="1"/>
</dbReference>